<feature type="region of interest" description="Disordered" evidence="1">
    <location>
        <begin position="618"/>
        <end position="652"/>
    </location>
</feature>
<protein>
    <submittedName>
        <fullName evidence="4">Oidioi.mRNA.OKI2018_I69.chr2.g5031.t1.cds</fullName>
    </submittedName>
</protein>
<keyword evidence="2" id="KW-0812">Transmembrane</keyword>
<sequence>MRRLNFFGLLACVQGSATFTETFKCVSETYGKFGDLNLGTFEEKTCEEILSASETETPETIFSGCVVAHPDGSDGNPYTAIEEITCTVENAVTISSCPASPFGCSDGKADDADLITSCVYECSGKLLSEFSCPNSHQNPIDAAETVTDTIFCFDAPFNGCNKKIIDSNTTNQISHTCQTPSCGYKSGEEYTLTFDGSSIVNTYTKTGDGDALDEFGCTGGFTSSGCSCTDPSGKVATMTCSAASYTNECADIEQCVKNTCYEGKPILDYKQDNCKVSNDGYGFCEREKIAQLPCGARTHTCDKKTNNEIVTYQCECAVADSDECLTIPGAKWETEARRSLKAGEKCLIKNLPVEKEMDTCTKTCFDRLFEVKECKNTGGEFVAQYWQCFDEFTIVKDETKSDSEYFKLAEAQGSYSDIVGEGCTEDNKCENGNCICNDDLNEIAKSHCGNNHYVLEKQTSVLSDEETDQTPEYKSLEYQCLSFSTTKNSYDVIAKEPTDTHSCEKLEPPKPNETVKCPDECTAEKDETKERFFECSCETRCSYGCGNDKYKGVFDEKIFGKDFDEETSPIVYDDYTCEKDNLVMIICTSIFVPLGVFGIAGGVYFFFFYESSEVAPVETDNELGSSSDKTEIKEDDKTENQSEIQETTEETN</sequence>
<feature type="transmembrane region" description="Helical" evidence="2">
    <location>
        <begin position="582"/>
        <end position="607"/>
    </location>
</feature>
<feature type="compositionally biased region" description="Basic and acidic residues" evidence="1">
    <location>
        <begin position="628"/>
        <end position="640"/>
    </location>
</feature>
<proteinExistence type="predicted"/>
<keyword evidence="5" id="KW-1185">Reference proteome</keyword>
<dbReference type="EMBL" id="OU015567">
    <property type="protein sequence ID" value="CAG5110649.1"/>
    <property type="molecule type" value="Genomic_DNA"/>
</dbReference>
<evidence type="ECO:0000256" key="2">
    <source>
        <dbReference type="SAM" id="Phobius"/>
    </source>
</evidence>
<dbReference type="Proteomes" id="UP001158576">
    <property type="component" value="Chromosome 2"/>
</dbReference>
<organism evidence="4 5">
    <name type="scientific">Oikopleura dioica</name>
    <name type="common">Tunicate</name>
    <dbReference type="NCBI Taxonomy" id="34765"/>
    <lineage>
        <taxon>Eukaryota</taxon>
        <taxon>Metazoa</taxon>
        <taxon>Chordata</taxon>
        <taxon>Tunicata</taxon>
        <taxon>Appendicularia</taxon>
        <taxon>Copelata</taxon>
        <taxon>Oikopleuridae</taxon>
        <taxon>Oikopleura</taxon>
    </lineage>
</organism>
<keyword evidence="2" id="KW-0472">Membrane</keyword>
<name>A0ABN7T0U4_OIKDI</name>
<evidence type="ECO:0000313" key="5">
    <source>
        <dbReference type="Proteomes" id="UP001158576"/>
    </source>
</evidence>
<keyword evidence="3" id="KW-0732">Signal</keyword>
<feature type="chain" id="PRO_5046533095" evidence="3">
    <location>
        <begin position="19"/>
        <end position="652"/>
    </location>
</feature>
<reference evidence="4 5" key="1">
    <citation type="submission" date="2021-04" db="EMBL/GenBank/DDBJ databases">
        <authorList>
            <person name="Bliznina A."/>
        </authorList>
    </citation>
    <scope>NUCLEOTIDE SEQUENCE [LARGE SCALE GENOMIC DNA]</scope>
</reference>
<accession>A0ABN7T0U4</accession>
<evidence type="ECO:0000256" key="3">
    <source>
        <dbReference type="SAM" id="SignalP"/>
    </source>
</evidence>
<feature type="signal peptide" evidence="3">
    <location>
        <begin position="1"/>
        <end position="18"/>
    </location>
</feature>
<evidence type="ECO:0000313" key="4">
    <source>
        <dbReference type="EMBL" id="CAG5110649.1"/>
    </source>
</evidence>
<keyword evidence="2" id="KW-1133">Transmembrane helix</keyword>
<evidence type="ECO:0000256" key="1">
    <source>
        <dbReference type="SAM" id="MobiDB-lite"/>
    </source>
</evidence>
<gene>
    <name evidence="4" type="ORF">OKIOD_LOCUS13796</name>
</gene>